<dbReference type="Proteomes" id="UP000186657">
    <property type="component" value="Unassembled WGS sequence"/>
</dbReference>
<reference evidence="1 2" key="1">
    <citation type="submission" date="2016-10" db="EMBL/GenBank/DDBJ databases">
        <title>Comparative genomics uncovers the prolific and rare metabolic potential of the cyanobacterial genus Moorea.</title>
        <authorList>
            <person name="Leao T."/>
            <person name="Castelao G."/>
            <person name="Korobeynikov A."/>
            <person name="Monroe E.A."/>
            <person name="Podell S."/>
            <person name="Glukhov E."/>
            <person name="Allen E."/>
            <person name="Gerwick W.H."/>
            <person name="Gerwick L."/>
        </authorList>
    </citation>
    <scope>NUCLEOTIDE SEQUENCE [LARGE SCALE GENOMIC DNA]</scope>
    <source>
        <strain evidence="1 2">PNG5-198</strain>
    </source>
</reference>
<protein>
    <submittedName>
        <fullName evidence="1">Uncharacterized protein</fullName>
    </submittedName>
</protein>
<name>A0A1U7MYD4_9CYAN</name>
<organism evidence="1 2">
    <name type="scientific">Moorena bouillonii PNG</name>
    <dbReference type="NCBI Taxonomy" id="568701"/>
    <lineage>
        <taxon>Bacteria</taxon>
        <taxon>Bacillati</taxon>
        <taxon>Cyanobacteriota</taxon>
        <taxon>Cyanophyceae</taxon>
        <taxon>Coleofasciculales</taxon>
        <taxon>Coleofasciculaceae</taxon>
        <taxon>Moorena</taxon>
    </lineage>
</organism>
<gene>
    <name evidence="1" type="ORF">BJP37_06305</name>
</gene>
<proteinExistence type="predicted"/>
<evidence type="ECO:0000313" key="2">
    <source>
        <dbReference type="Proteomes" id="UP000186657"/>
    </source>
</evidence>
<sequence length="127" mass="14570">MIWRAGKSWHQLKDFHVLRGSVLCFHNVRVHKEYWLGPVDRIFGCNNVNGDNGPLLVMKIPWLTDKTIQQHIGTFVSFTLVDSAVADVVCAKPSLDLGHDCWKNKPDELISSHSRSYDLTHSKPYRK</sequence>
<accession>A0A1U7MYD4</accession>
<dbReference type="AlphaFoldDB" id="A0A1U7MYD4"/>
<keyword evidence="2" id="KW-1185">Reference proteome</keyword>
<comment type="caution">
    <text evidence="1">The sequence shown here is derived from an EMBL/GenBank/DDBJ whole genome shotgun (WGS) entry which is preliminary data.</text>
</comment>
<dbReference type="EMBL" id="MKZS01000001">
    <property type="protein sequence ID" value="OLT58713.1"/>
    <property type="molecule type" value="Genomic_DNA"/>
</dbReference>
<evidence type="ECO:0000313" key="1">
    <source>
        <dbReference type="EMBL" id="OLT58713.1"/>
    </source>
</evidence>